<feature type="transmembrane region" description="Helical" evidence="6">
    <location>
        <begin position="325"/>
        <end position="345"/>
    </location>
</feature>
<comment type="caution">
    <text evidence="7">The sequence shown here is derived from an EMBL/GenBank/DDBJ whole genome shotgun (WGS) entry which is preliminary data.</text>
</comment>
<evidence type="ECO:0000256" key="2">
    <source>
        <dbReference type="ARBA" id="ARBA00022475"/>
    </source>
</evidence>
<evidence type="ECO:0000256" key="6">
    <source>
        <dbReference type="SAM" id="Phobius"/>
    </source>
</evidence>
<dbReference type="Proteomes" id="UP000177941">
    <property type="component" value="Unassembled WGS sequence"/>
</dbReference>
<feature type="transmembrane region" description="Helical" evidence="6">
    <location>
        <begin position="203"/>
        <end position="226"/>
    </location>
</feature>
<feature type="transmembrane region" description="Helical" evidence="6">
    <location>
        <begin position="7"/>
        <end position="27"/>
    </location>
</feature>
<dbReference type="PANTHER" id="PTHR30250:SF28">
    <property type="entry name" value="POLYSACCHARIDE BIOSYNTHESIS PROTEIN"/>
    <property type="match status" value="1"/>
</dbReference>
<evidence type="ECO:0000256" key="5">
    <source>
        <dbReference type="ARBA" id="ARBA00023136"/>
    </source>
</evidence>
<feature type="transmembrane region" description="Helical" evidence="6">
    <location>
        <begin position="255"/>
        <end position="274"/>
    </location>
</feature>
<feature type="transmembrane region" description="Helical" evidence="6">
    <location>
        <begin position="39"/>
        <end position="64"/>
    </location>
</feature>
<keyword evidence="4 6" id="KW-1133">Transmembrane helix</keyword>
<feature type="transmembrane region" description="Helical" evidence="6">
    <location>
        <begin position="357"/>
        <end position="380"/>
    </location>
</feature>
<feature type="transmembrane region" description="Helical" evidence="6">
    <location>
        <begin position="85"/>
        <end position="107"/>
    </location>
</feature>
<dbReference type="InterPro" id="IPR002797">
    <property type="entry name" value="Polysacc_synth"/>
</dbReference>
<dbReference type="GO" id="GO:0005886">
    <property type="term" value="C:plasma membrane"/>
    <property type="evidence" value="ECO:0007669"/>
    <property type="project" value="UniProtKB-SubCell"/>
</dbReference>
<feature type="transmembrane region" description="Helical" evidence="6">
    <location>
        <begin position="173"/>
        <end position="191"/>
    </location>
</feature>
<proteinExistence type="predicted"/>
<keyword evidence="5 6" id="KW-0472">Membrane</keyword>
<keyword evidence="3 6" id="KW-0812">Transmembrane</keyword>
<dbReference type="CDD" id="cd13128">
    <property type="entry name" value="MATE_Wzx_like"/>
    <property type="match status" value="1"/>
</dbReference>
<sequence length="476" mass="51358">MKQTKLTGAIALMIAQAIVLLFGYATHVLIGRLLGPAQYGIYGVVLSIQTIFGMLLTLGVPSAVSKFVAQDTPHAKAILSHALRLQLGISIGLSAILALASPLISYALHDSSLSIYLLFASGVIFFQAFYPIYVQFLSGMHRFNAQALITSTYAIAKLVGALALLYFFSLYGALAGFAIGGIIAAILGWYWTRNIPKSEGYIFHFKSFLSFAGTYAIILVGLQILMSQDLFMVKALLKNDTLAGYYNAAVTLSRISYMLLQGLSFVLLPSVAALTRPGASHDKAVQFIEDTLRYLIILIVPSVVLASATSKGLVILFFSTKYIQAAPILTVLMLGLGCLSFYLLLANIVAGAGRPKVGLYITGLMIVLSAAIGSFTIPMFGLIGAAWQTTIASAIGLILLGSYTFKAFSIPYPLKSTINVCIATACMIIPTYFWHVAGILMLGQYVILGLIFIAVLYLLREITEKDISYAKSIIRR</sequence>
<accession>A0A1G1XAE9</accession>
<comment type="subcellular location">
    <subcellularLocation>
        <location evidence="1">Cell membrane</location>
        <topology evidence="1">Multi-pass membrane protein</topology>
    </subcellularLocation>
</comment>
<dbReference type="AlphaFoldDB" id="A0A1G1XAE9"/>
<feature type="transmembrane region" description="Helical" evidence="6">
    <location>
        <begin position="386"/>
        <end position="405"/>
    </location>
</feature>
<evidence type="ECO:0000313" key="7">
    <source>
        <dbReference type="EMBL" id="OGY37035.1"/>
    </source>
</evidence>
<dbReference type="PANTHER" id="PTHR30250">
    <property type="entry name" value="PST FAMILY PREDICTED COLANIC ACID TRANSPORTER"/>
    <property type="match status" value="1"/>
</dbReference>
<feature type="transmembrane region" description="Helical" evidence="6">
    <location>
        <begin position="295"/>
        <end position="319"/>
    </location>
</feature>
<feature type="transmembrane region" description="Helical" evidence="6">
    <location>
        <begin position="442"/>
        <end position="459"/>
    </location>
</feature>
<evidence type="ECO:0000256" key="1">
    <source>
        <dbReference type="ARBA" id="ARBA00004651"/>
    </source>
</evidence>
<feature type="transmembrane region" description="Helical" evidence="6">
    <location>
        <begin position="113"/>
        <end position="133"/>
    </location>
</feature>
<evidence type="ECO:0000256" key="3">
    <source>
        <dbReference type="ARBA" id="ARBA00022692"/>
    </source>
</evidence>
<dbReference type="EMBL" id="MHHS01000021">
    <property type="protein sequence ID" value="OGY37035.1"/>
    <property type="molecule type" value="Genomic_DNA"/>
</dbReference>
<organism evidence="7 8">
    <name type="scientific">Candidatus Andersenbacteria bacterium RIFCSPHIGHO2_12_FULL_45_11b</name>
    <dbReference type="NCBI Taxonomy" id="1797282"/>
    <lineage>
        <taxon>Bacteria</taxon>
        <taxon>Candidatus Anderseniibacteriota</taxon>
    </lineage>
</organism>
<feature type="transmembrane region" description="Helical" evidence="6">
    <location>
        <begin position="417"/>
        <end position="436"/>
    </location>
</feature>
<gene>
    <name evidence="7" type="ORF">A3E36_00390</name>
</gene>
<protein>
    <submittedName>
        <fullName evidence="7">Uncharacterized protein</fullName>
    </submittedName>
</protein>
<keyword evidence="2" id="KW-1003">Cell membrane</keyword>
<evidence type="ECO:0000313" key="8">
    <source>
        <dbReference type="Proteomes" id="UP000177941"/>
    </source>
</evidence>
<dbReference type="Pfam" id="PF01943">
    <property type="entry name" value="Polysacc_synt"/>
    <property type="match status" value="1"/>
</dbReference>
<dbReference type="InterPro" id="IPR050833">
    <property type="entry name" value="Poly_Biosynth_Transport"/>
</dbReference>
<feature type="transmembrane region" description="Helical" evidence="6">
    <location>
        <begin position="145"/>
        <end position="167"/>
    </location>
</feature>
<name>A0A1G1XAE9_9BACT</name>
<reference evidence="7 8" key="1">
    <citation type="journal article" date="2016" name="Nat. Commun.">
        <title>Thousands of microbial genomes shed light on interconnected biogeochemical processes in an aquifer system.</title>
        <authorList>
            <person name="Anantharaman K."/>
            <person name="Brown C.T."/>
            <person name="Hug L.A."/>
            <person name="Sharon I."/>
            <person name="Castelle C.J."/>
            <person name="Probst A.J."/>
            <person name="Thomas B.C."/>
            <person name="Singh A."/>
            <person name="Wilkins M.J."/>
            <person name="Karaoz U."/>
            <person name="Brodie E.L."/>
            <person name="Williams K.H."/>
            <person name="Hubbard S.S."/>
            <person name="Banfield J.F."/>
        </authorList>
    </citation>
    <scope>NUCLEOTIDE SEQUENCE [LARGE SCALE GENOMIC DNA]</scope>
</reference>
<evidence type="ECO:0000256" key="4">
    <source>
        <dbReference type="ARBA" id="ARBA00022989"/>
    </source>
</evidence>